<name>A0A0E9SFN0_ANGAN</name>
<dbReference type="AlphaFoldDB" id="A0A0E9SFN0"/>
<organism evidence="1">
    <name type="scientific">Anguilla anguilla</name>
    <name type="common">European freshwater eel</name>
    <name type="synonym">Muraena anguilla</name>
    <dbReference type="NCBI Taxonomy" id="7936"/>
    <lineage>
        <taxon>Eukaryota</taxon>
        <taxon>Metazoa</taxon>
        <taxon>Chordata</taxon>
        <taxon>Craniata</taxon>
        <taxon>Vertebrata</taxon>
        <taxon>Euteleostomi</taxon>
        <taxon>Actinopterygii</taxon>
        <taxon>Neopterygii</taxon>
        <taxon>Teleostei</taxon>
        <taxon>Anguilliformes</taxon>
        <taxon>Anguillidae</taxon>
        <taxon>Anguilla</taxon>
    </lineage>
</organism>
<dbReference type="EMBL" id="GBXM01069092">
    <property type="protein sequence ID" value="JAH39485.1"/>
    <property type="molecule type" value="Transcribed_RNA"/>
</dbReference>
<accession>A0A0E9SFN0</accession>
<protein>
    <submittedName>
        <fullName evidence="1">Uncharacterized protein</fullName>
    </submittedName>
</protein>
<proteinExistence type="predicted"/>
<dbReference type="PROSITE" id="PS51257">
    <property type="entry name" value="PROKAR_LIPOPROTEIN"/>
    <property type="match status" value="1"/>
</dbReference>
<reference evidence="1" key="2">
    <citation type="journal article" date="2015" name="Fish Shellfish Immunol.">
        <title>Early steps in the European eel (Anguilla anguilla)-Vibrio vulnificus interaction in the gills: Role of the RtxA13 toxin.</title>
        <authorList>
            <person name="Callol A."/>
            <person name="Pajuelo D."/>
            <person name="Ebbesson L."/>
            <person name="Teles M."/>
            <person name="MacKenzie S."/>
            <person name="Amaro C."/>
        </authorList>
    </citation>
    <scope>NUCLEOTIDE SEQUENCE</scope>
</reference>
<sequence>MASTLKKKPNGKNQSGSVLALLLVSCSA</sequence>
<reference evidence="1" key="1">
    <citation type="submission" date="2014-11" db="EMBL/GenBank/DDBJ databases">
        <authorList>
            <person name="Amaro Gonzalez C."/>
        </authorList>
    </citation>
    <scope>NUCLEOTIDE SEQUENCE</scope>
</reference>
<evidence type="ECO:0000313" key="1">
    <source>
        <dbReference type="EMBL" id="JAH39485.1"/>
    </source>
</evidence>